<dbReference type="EMBL" id="JARBHB010000005">
    <property type="protein sequence ID" value="KAJ8884049.1"/>
    <property type="molecule type" value="Genomic_DNA"/>
</dbReference>
<dbReference type="Proteomes" id="UP001159363">
    <property type="component" value="Chromosome 4"/>
</dbReference>
<comment type="caution">
    <text evidence="1">The sequence shown here is derived from an EMBL/GenBank/DDBJ whole genome shotgun (WGS) entry which is preliminary data.</text>
</comment>
<name>A0ABQ9HIK5_9NEOP</name>
<reference evidence="1 2" key="1">
    <citation type="submission" date="2023-02" db="EMBL/GenBank/DDBJ databases">
        <title>LHISI_Scaffold_Assembly.</title>
        <authorList>
            <person name="Stuart O.P."/>
            <person name="Cleave R."/>
            <person name="Magrath M.J.L."/>
            <person name="Mikheyev A.S."/>
        </authorList>
    </citation>
    <scope>NUCLEOTIDE SEQUENCE [LARGE SCALE GENOMIC DNA]</scope>
    <source>
        <strain evidence="1">Daus_M_001</strain>
        <tissue evidence="1">Leg muscle</tissue>
    </source>
</reference>
<organism evidence="1 2">
    <name type="scientific">Dryococelus australis</name>
    <dbReference type="NCBI Taxonomy" id="614101"/>
    <lineage>
        <taxon>Eukaryota</taxon>
        <taxon>Metazoa</taxon>
        <taxon>Ecdysozoa</taxon>
        <taxon>Arthropoda</taxon>
        <taxon>Hexapoda</taxon>
        <taxon>Insecta</taxon>
        <taxon>Pterygota</taxon>
        <taxon>Neoptera</taxon>
        <taxon>Polyneoptera</taxon>
        <taxon>Phasmatodea</taxon>
        <taxon>Verophasmatodea</taxon>
        <taxon>Anareolatae</taxon>
        <taxon>Phasmatidae</taxon>
        <taxon>Eurycanthinae</taxon>
        <taxon>Dryococelus</taxon>
    </lineage>
</organism>
<evidence type="ECO:0000313" key="1">
    <source>
        <dbReference type="EMBL" id="KAJ8884049.1"/>
    </source>
</evidence>
<evidence type="ECO:0000313" key="2">
    <source>
        <dbReference type="Proteomes" id="UP001159363"/>
    </source>
</evidence>
<gene>
    <name evidence="1" type="ORF">PR048_015906</name>
</gene>
<keyword evidence="2" id="KW-1185">Reference proteome</keyword>
<accession>A0ABQ9HIK5</accession>
<proteinExistence type="predicted"/>
<sequence length="78" mass="9144">MLMKILVFPMVKTMKVILKVPAFEDDDPILPAALAKQRQMINYFRVEKPVRFLGKANTLKYTDITKLIKKKLKQIMFC</sequence>
<protein>
    <submittedName>
        <fullName evidence="1">Uncharacterized protein</fullName>
    </submittedName>
</protein>